<reference evidence="2 3" key="1">
    <citation type="submission" date="2024-08" db="EMBL/GenBank/DDBJ databases">
        <authorList>
            <person name="Cucini C."/>
            <person name="Frati F."/>
        </authorList>
    </citation>
    <scope>NUCLEOTIDE SEQUENCE [LARGE SCALE GENOMIC DNA]</scope>
</reference>
<dbReference type="Pfam" id="PF00651">
    <property type="entry name" value="BTB"/>
    <property type="match status" value="1"/>
</dbReference>
<name>A0ABP1QTL3_9HEXA</name>
<evidence type="ECO:0000313" key="3">
    <source>
        <dbReference type="Proteomes" id="UP001642540"/>
    </source>
</evidence>
<dbReference type="Gene3D" id="3.30.710.10">
    <property type="entry name" value="Potassium Channel Kv1.1, Chain A"/>
    <property type="match status" value="1"/>
</dbReference>
<feature type="domain" description="BTB" evidence="1">
    <location>
        <begin position="187"/>
        <end position="285"/>
    </location>
</feature>
<evidence type="ECO:0000259" key="1">
    <source>
        <dbReference type="Pfam" id="PF00651"/>
    </source>
</evidence>
<dbReference type="EMBL" id="CAXLJM020000046">
    <property type="protein sequence ID" value="CAL8111321.1"/>
    <property type="molecule type" value="Genomic_DNA"/>
</dbReference>
<comment type="caution">
    <text evidence="2">The sequence shown here is derived from an EMBL/GenBank/DDBJ whole genome shotgun (WGS) entry which is preliminary data.</text>
</comment>
<protein>
    <recommendedName>
        <fullName evidence="1">BTB domain-containing protein</fullName>
    </recommendedName>
</protein>
<dbReference type="InterPro" id="IPR011333">
    <property type="entry name" value="SKP1/BTB/POZ_sf"/>
</dbReference>
<sequence>MSILNKAKERVPEGCLLKYKQEKLNLETSTFIWKTDLKPNVGESTIQLSAFPCNLNYYKGIECSVLLDTNYVDNAGTKYLSAFLQLSCPSDDDILATFIIDLLIGPTADDFYSKSSELVEFSKKSSSFGFKEYMPMYRLPQGGNRSYHFRVRLYTFGKDIDVSPKQALNNDEEMDSKAGPDPSAYATDAFLKTGDEIIPVDSQKVSAQSQLLNSQFCCEPEKNMPLDITGISANAKLIKIIVRFCHTGILILPTEQGELAELLKIVKLMEMTEMMKRCEALLMKKLSLDTFTFVAELSSQKLFSQETDLIILNFLTENYDELILRKDYRERLKYFGSHLMFDI</sequence>
<organism evidence="2 3">
    <name type="scientific">Orchesella dallaii</name>
    <dbReference type="NCBI Taxonomy" id="48710"/>
    <lineage>
        <taxon>Eukaryota</taxon>
        <taxon>Metazoa</taxon>
        <taxon>Ecdysozoa</taxon>
        <taxon>Arthropoda</taxon>
        <taxon>Hexapoda</taxon>
        <taxon>Collembola</taxon>
        <taxon>Entomobryomorpha</taxon>
        <taxon>Entomobryoidea</taxon>
        <taxon>Orchesellidae</taxon>
        <taxon>Orchesellinae</taxon>
        <taxon>Orchesella</taxon>
    </lineage>
</organism>
<accession>A0ABP1QTL3</accession>
<keyword evidence="3" id="KW-1185">Reference proteome</keyword>
<dbReference type="SUPFAM" id="SSF54695">
    <property type="entry name" value="POZ domain"/>
    <property type="match status" value="1"/>
</dbReference>
<evidence type="ECO:0000313" key="2">
    <source>
        <dbReference type="EMBL" id="CAL8111321.1"/>
    </source>
</evidence>
<dbReference type="Proteomes" id="UP001642540">
    <property type="component" value="Unassembled WGS sequence"/>
</dbReference>
<gene>
    <name evidence="2" type="ORF">ODALV1_LOCUS14930</name>
</gene>
<proteinExistence type="predicted"/>
<dbReference type="InterPro" id="IPR000210">
    <property type="entry name" value="BTB/POZ_dom"/>
</dbReference>